<proteinExistence type="predicted"/>
<dbReference type="AlphaFoldDB" id="A0A1G7BHT1"/>
<dbReference type="EMBL" id="FMZO01000030">
    <property type="protein sequence ID" value="SDE26651.1"/>
    <property type="molecule type" value="Genomic_DNA"/>
</dbReference>
<evidence type="ECO:0000313" key="2">
    <source>
        <dbReference type="Proteomes" id="UP000198757"/>
    </source>
</evidence>
<protein>
    <submittedName>
        <fullName evidence="1">Uncharacterized protein</fullName>
    </submittedName>
</protein>
<dbReference type="RefSeq" id="WP_245729438.1">
    <property type="nucleotide sequence ID" value="NZ_FMZO01000030.1"/>
</dbReference>
<dbReference type="STRING" id="1285928.SAMN04487894_1307"/>
<evidence type="ECO:0000313" key="1">
    <source>
        <dbReference type="EMBL" id="SDE26651.1"/>
    </source>
</evidence>
<accession>A0A1G7BHT1</accession>
<name>A0A1G7BHT1_NIADE</name>
<reference evidence="2" key="1">
    <citation type="submission" date="2016-10" db="EMBL/GenBank/DDBJ databases">
        <authorList>
            <person name="Varghese N."/>
            <person name="Submissions S."/>
        </authorList>
    </citation>
    <scope>NUCLEOTIDE SEQUENCE [LARGE SCALE GENOMIC DNA]</scope>
    <source>
        <strain evidence="2">DSM 25811 / CCM 8410 / LMG 26954 / E90</strain>
    </source>
</reference>
<sequence length="180" mass="20016">MAIKRARFINSLSLVEELTYKRLCIGKKRQCGGGKSINYYHVKKHSAIGFVICFFGLASCGKSYDAKKIVRNNSSHSLKVLIYKRLYPGEISRTFSIQPQNEVVIESFSGGKTGPYYENGKGCGNRDFDSTVVEVIDDNQLLVAKNLNSSDSWTFSKHSTSGSIDEECRATIIDADIVPK</sequence>
<keyword evidence="2" id="KW-1185">Reference proteome</keyword>
<organism evidence="1 2">
    <name type="scientific">Niabella drilacis (strain DSM 25811 / CCM 8410 / CCUG 62505 / LMG 26954 / E90)</name>
    <dbReference type="NCBI Taxonomy" id="1285928"/>
    <lineage>
        <taxon>Bacteria</taxon>
        <taxon>Pseudomonadati</taxon>
        <taxon>Bacteroidota</taxon>
        <taxon>Chitinophagia</taxon>
        <taxon>Chitinophagales</taxon>
        <taxon>Chitinophagaceae</taxon>
        <taxon>Niabella</taxon>
    </lineage>
</organism>
<dbReference type="Proteomes" id="UP000198757">
    <property type="component" value="Unassembled WGS sequence"/>
</dbReference>
<gene>
    <name evidence="1" type="ORF">SAMN04487894_1307</name>
</gene>